<keyword evidence="3" id="KW-1185">Reference proteome</keyword>
<gene>
    <name evidence="2" type="ORF">DPMN_101115</name>
</gene>
<proteinExistence type="predicted"/>
<accession>A0A9D4LI56</accession>
<comment type="caution">
    <text evidence="2">The sequence shown here is derived from an EMBL/GenBank/DDBJ whole genome shotgun (WGS) entry which is preliminary data.</text>
</comment>
<name>A0A9D4LI56_DREPO</name>
<evidence type="ECO:0000256" key="1">
    <source>
        <dbReference type="SAM" id="MobiDB-lite"/>
    </source>
</evidence>
<organism evidence="2 3">
    <name type="scientific">Dreissena polymorpha</name>
    <name type="common">Zebra mussel</name>
    <name type="synonym">Mytilus polymorpha</name>
    <dbReference type="NCBI Taxonomy" id="45954"/>
    <lineage>
        <taxon>Eukaryota</taxon>
        <taxon>Metazoa</taxon>
        <taxon>Spiralia</taxon>
        <taxon>Lophotrochozoa</taxon>
        <taxon>Mollusca</taxon>
        <taxon>Bivalvia</taxon>
        <taxon>Autobranchia</taxon>
        <taxon>Heteroconchia</taxon>
        <taxon>Euheterodonta</taxon>
        <taxon>Imparidentia</taxon>
        <taxon>Neoheterodontei</taxon>
        <taxon>Myida</taxon>
        <taxon>Dreissenoidea</taxon>
        <taxon>Dreissenidae</taxon>
        <taxon>Dreissena</taxon>
    </lineage>
</organism>
<feature type="region of interest" description="Disordered" evidence="1">
    <location>
        <begin position="30"/>
        <end position="50"/>
    </location>
</feature>
<sequence length="50" mass="5583">MKYTVQEQAIILHTLQGLTGLEVELVTEGTSWTRARSPKPESGLRDIMTP</sequence>
<protein>
    <submittedName>
        <fullName evidence="2">Uncharacterized protein</fullName>
    </submittedName>
</protein>
<evidence type="ECO:0000313" key="3">
    <source>
        <dbReference type="Proteomes" id="UP000828390"/>
    </source>
</evidence>
<dbReference type="EMBL" id="JAIWYP010000003">
    <property type="protein sequence ID" value="KAH3858490.1"/>
    <property type="molecule type" value="Genomic_DNA"/>
</dbReference>
<dbReference type="Proteomes" id="UP000828390">
    <property type="component" value="Unassembled WGS sequence"/>
</dbReference>
<dbReference type="AlphaFoldDB" id="A0A9D4LI56"/>
<reference evidence="2" key="1">
    <citation type="journal article" date="2019" name="bioRxiv">
        <title>The Genome of the Zebra Mussel, Dreissena polymorpha: A Resource for Invasive Species Research.</title>
        <authorList>
            <person name="McCartney M.A."/>
            <person name="Auch B."/>
            <person name="Kono T."/>
            <person name="Mallez S."/>
            <person name="Zhang Y."/>
            <person name="Obille A."/>
            <person name="Becker A."/>
            <person name="Abrahante J.E."/>
            <person name="Garbe J."/>
            <person name="Badalamenti J.P."/>
            <person name="Herman A."/>
            <person name="Mangelson H."/>
            <person name="Liachko I."/>
            <person name="Sullivan S."/>
            <person name="Sone E.D."/>
            <person name="Koren S."/>
            <person name="Silverstein K.A.T."/>
            <person name="Beckman K.B."/>
            <person name="Gohl D.M."/>
        </authorList>
    </citation>
    <scope>NUCLEOTIDE SEQUENCE</scope>
    <source>
        <strain evidence="2">Duluth1</strain>
        <tissue evidence="2">Whole animal</tissue>
    </source>
</reference>
<evidence type="ECO:0000313" key="2">
    <source>
        <dbReference type="EMBL" id="KAH3858490.1"/>
    </source>
</evidence>
<reference evidence="2" key="2">
    <citation type="submission" date="2020-11" db="EMBL/GenBank/DDBJ databases">
        <authorList>
            <person name="McCartney M.A."/>
            <person name="Auch B."/>
            <person name="Kono T."/>
            <person name="Mallez S."/>
            <person name="Becker A."/>
            <person name="Gohl D.M."/>
            <person name="Silverstein K.A.T."/>
            <person name="Koren S."/>
            <person name="Bechman K.B."/>
            <person name="Herman A."/>
            <person name="Abrahante J.E."/>
            <person name="Garbe J."/>
        </authorList>
    </citation>
    <scope>NUCLEOTIDE SEQUENCE</scope>
    <source>
        <strain evidence="2">Duluth1</strain>
        <tissue evidence="2">Whole animal</tissue>
    </source>
</reference>